<dbReference type="GO" id="GO:0016020">
    <property type="term" value="C:membrane"/>
    <property type="evidence" value="ECO:0007669"/>
    <property type="project" value="TreeGrafter"/>
</dbReference>
<dbReference type="STRING" id="1165861.A0A0L0UMV7"/>
<evidence type="ECO:0000256" key="4">
    <source>
        <dbReference type="ARBA" id="ARBA00022824"/>
    </source>
</evidence>
<dbReference type="AlphaFoldDB" id="A0A0L0UMV7"/>
<keyword evidence="7" id="KW-1185">Reference proteome</keyword>
<protein>
    <submittedName>
        <fullName evidence="6">Uncharacterized protein</fullName>
    </submittedName>
</protein>
<comment type="subcellular location">
    <subcellularLocation>
        <location evidence="1">Endoplasmic reticulum</location>
    </subcellularLocation>
</comment>
<dbReference type="GO" id="GO:0005783">
    <property type="term" value="C:endoplasmic reticulum"/>
    <property type="evidence" value="ECO:0007669"/>
    <property type="project" value="UniProtKB-SubCell"/>
</dbReference>
<dbReference type="Proteomes" id="UP000054564">
    <property type="component" value="Unassembled WGS sequence"/>
</dbReference>
<organism evidence="6 7">
    <name type="scientific">Puccinia striiformis f. sp. tritici PST-78</name>
    <dbReference type="NCBI Taxonomy" id="1165861"/>
    <lineage>
        <taxon>Eukaryota</taxon>
        <taxon>Fungi</taxon>
        <taxon>Dikarya</taxon>
        <taxon>Basidiomycota</taxon>
        <taxon>Pucciniomycotina</taxon>
        <taxon>Pucciniomycetes</taxon>
        <taxon>Pucciniales</taxon>
        <taxon>Pucciniaceae</taxon>
        <taxon>Puccinia</taxon>
    </lineage>
</organism>
<keyword evidence="3" id="KW-0479">Metal-binding</keyword>
<keyword evidence="5" id="KW-0408">Iron</keyword>
<evidence type="ECO:0000256" key="1">
    <source>
        <dbReference type="ARBA" id="ARBA00004240"/>
    </source>
</evidence>
<evidence type="ECO:0000256" key="2">
    <source>
        <dbReference type="ARBA" id="ARBA00022617"/>
    </source>
</evidence>
<keyword evidence="4" id="KW-0256">Endoplasmic reticulum</keyword>
<evidence type="ECO:0000313" key="6">
    <source>
        <dbReference type="EMBL" id="KNE88305.1"/>
    </source>
</evidence>
<dbReference type="GO" id="GO:0046872">
    <property type="term" value="F:metal ion binding"/>
    <property type="evidence" value="ECO:0007669"/>
    <property type="project" value="UniProtKB-KW"/>
</dbReference>
<evidence type="ECO:0000313" key="7">
    <source>
        <dbReference type="Proteomes" id="UP000054564"/>
    </source>
</evidence>
<keyword evidence="2" id="KW-0349">Heme</keyword>
<proteinExistence type="predicted"/>
<sequence length="68" mass="7749">PYGNFAGRDASRGLAKQSFDEDMLTPVDSLIDTLQDITDEDRENLKGWEDLFKANELIEKTDRSEKSI</sequence>
<evidence type="ECO:0000256" key="5">
    <source>
        <dbReference type="ARBA" id="ARBA00023004"/>
    </source>
</evidence>
<dbReference type="PANTHER" id="PTHR10281">
    <property type="entry name" value="MEMBRANE-ASSOCIATED PROGESTERONE RECEPTOR COMPONENT-RELATED"/>
    <property type="match status" value="1"/>
</dbReference>
<dbReference type="EMBL" id="AJIL01002462">
    <property type="protein sequence ID" value="KNE88305.1"/>
    <property type="molecule type" value="Genomic_DNA"/>
</dbReference>
<accession>A0A0L0UMV7</accession>
<reference evidence="7" key="1">
    <citation type="submission" date="2014-03" db="EMBL/GenBank/DDBJ databases">
        <title>The Genome Sequence of Puccinia striiformis f. sp. tritici PST-78.</title>
        <authorList>
            <consortium name="The Broad Institute Genome Sequencing Platform"/>
            <person name="Cuomo C."/>
            <person name="Hulbert S."/>
            <person name="Chen X."/>
            <person name="Walker B."/>
            <person name="Young S.K."/>
            <person name="Zeng Q."/>
            <person name="Gargeya S."/>
            <person name="Fitzgerald M."/>
            <person name="Haas B."/>
            <person name="Abouelleil A."/>
            <person name="Alvarado L."/>
            <person name="Arachchi H.M."/>
            <person name="Berlin A.M."/>
            <person name="Chapman S.B."/>
            <person name="Goldberg J."/>
            <person name="Griggs A."/>
            <person name="Gujja S."/>
            <person name="Hansen M."/>
            <person name="Howarth C."/>
            <person name="Imamovic A."/>
            <person name="Larimer J."/>
            <person name="McCowan C."/>
            <person name="Montmayeur A."/>
            <person name="Murphy C."/>
            <person name="Neiman D."/>
            <person name="Pearson M."/>
            <person name="Priest M."/>
            <person name="Roberts A."/>
            <person name="Saif S."/>
            <person name="Shea T."/>
            <person name="Sisk P."/>
            <person name="Sykes S."/>
            <person name="Wortman J."/>
            <person name="Nusbaum C."/>
            <person name="Birren B."/>
        </authorList>
    </citation>
    <scope>NUCLEOTIDE SEQUENCE [LARGE SCALE GENOMIC DNA]</scope>
    <source>
        <strain evidence="7">race PST-78</strain>
    </source>
</reference>
<dbReference type="OrthoDB" id="547796at2759"/>
<dbReference type="InterPro" id="IPR036400">
    <property type="entry name" value="Cyt_B5-like_heme/steroid_sf"/>
</dbReference>
<gene>
    <name evidence="6" type="ORF">PSTG_18295</name>
</gene>
<dbReference type="Gene3D" id="3.10.120.10">
    <property type="entry name" value="Cytochrome b5-like heme/steroid binding domain"/>
    <property type="match status" value="1"/>
</dbReference>
<comment type="caution">
    <text evidence="6">The sequence shown here is derived from an EMBL/GenBank/DDBJ whole genome shotgun (WGS) entry which is preliminary data.</text>
</comment>
<name>A0A0L0UMV7_9BASI</name>
<dbReference type="PANTHER" id="PTHR10281:SF72">
    <property type="entry name" value="NEUDESIN"/>
    <property type="match status" value="1"/>
</dbReference>
<dbReference type="InterPro" id="IPR050577">
    <property type="entry name" value="MAPR/NEUFC/NENF-like"/>
</dbReference>
<evidence type="ECO:0000256" key="3">
    <source>
        <dbReference type="ARBA" id="ARBA00022723"/>
    </source>
</evidence>
<feature type="non-terminal residue" evidence="6">
    <location>
        <position position="1"/>
    </location>
</feature>